<protein>
    <recommendedName>
        <fullName evidence="2">DUF835 domain-containing protein</fullName>
    </recommendedName>
</protein>
<dbReference type="PANTHER" id="PTHR33531">
    <property type="entry name" value="RUBRERYTHRIN SUBFAMILY"/>
    <property type="match status" value="1"/>
</dbReference>
<dbReference type="Proteomes" id="UP000250179">
    <property type="component" value="Chromosome"/>
</dbReference>
<evidence type="ECO:0000313" key="3">
    <source>
        <dbReference type="EMBL" id="ASJ03615.1"/>
    </source>
</evidence>
<keyword evidence="1" id="KW-0472">Membrane</keyword>
<feature type="transmembrane region" description="Helical" evidence="1">
    <location>
        <begin position="176"/>
        <end position="197"/>
    </location>
</feature>
<feature type="transmembrane region" description="Helical" evidence="1">
    <location>
        <begin position="118"/>
        <end position="141"/>
    </location>
</feature>
<feature type="transmembrane region" description="Helical" evidence="1">
    <location>
        <begin position="6"/>
        <end position="25"/>
    </location>
</feature>
<dbReference type="AlphaFoldDB" id="A0A2Z2MFW8"/>
<evidence type="ECO:0000256" key="1">
    <source>
        <dbReference type="SAM" id="Phobius"/>
    </source>
</evidence>
<organism evidence="3 4">
    <name type="scientific">Thermococcus profundus</name>
    <dbReference type="NCBI Taxonomy" id="49899"/>
    <lineage>
        <taxon>Archaea</taxon>
        <taxon>Methanobacteriati</taxon>
        <taxon>Methanobacteriota</taxon>
        <taxon>Thermococci</taxon>
        <taxon>Thermococcales</taxon>
        <taxon>Thermococcaceae</taxon>
        <taxon>Thermococcus</taxon>
    </lineage>
</organism>
<keyword evidence="4" id="KW-1185">Reference proteome</keyword>
<dbReference type="EMBL" id="CP014862">
    <property type="protein sequence ID" value="ASJ03615.1"/>
    <property type="molecule type" value="Genomic_DNA"/>
</dbReference>
<dbReference type="PANTHER" id="PTHR33531:SF7">
    <property type="entry name" value="HYPOTHETICAL MEMBRANE PROTEIN, CONSERVED"/>
    <property type="match status" value="1"/>
</dbReference>
<feature type="domain" description="DUF835" evidence="2">
    <location>
        <begin position="230"/>
        <end position="352"/>
    </location>
</feature>
<evidence type="ECO:0000259" key="2">
    <source>
        <dbReference type="Pfam" id="PF05763"/>
    </source>
</evidence>
<dbReference type="InterPro" id="IPR008553">
    <property type="entry name" value="DUF835"/>
</dbReference>
<feature type="transmembrane region" description="Helical" evidence="1">
    <location>
        <begin position="37"/>
        <end position="57"/>
    </location>
</feature>
<dbReference type="KEGG" id="tprf:A3L09_10265"/>
<evidence type="ECO:0000313" key="4">
    <source>
        <dbReference type="Proteomes" id="UP000250179"/>
    </source>
</evidence>
<dbReference type="Pfam" id="PF05763">
    <property type="entry name" value="DUF835"/>
    <property type="match status" value="1"/>
</dbReference>
<gene>
    <name evidence="3" type="ORF">A3L09_10265</name>
</gene>
<proteinExistence type="predicted"/>
<keyword evidence="1" id="KW-0812">Transmembrane</keyword>
<name>A0A2Z2MFW8_THEPR</name>
<sequence length="354" mass="39299">MNPVFLLIGQSLSVGAKITAFAYLLRSYRKSLRKSAVIFSLAFLFMALQVVGDVLSYERITSVMEAMAASLVFYAVMLLFNEEGFSLNLHKGLVISSTPFALALYMLASEALGVSADWMATVGVTYGVSGLFMVFSGVVLLGMTELYGNDVRYLGTLLILYGLHEMDYPFLRPVGWFAPIGFSISAALTILLALAVVRFSTAEWFVGLPTVPEVKELDLAPGTILITSEEYRRMLPELGNLSVLAFLRKITDPPSSWTVYFVTQVEGERNIPPTNLPRILELSNRYLNSLEGRGIVVLDCLEYLNIYNGFDALAKFLGALRDFAVIHKGTVIIVSERSAWNEREWRLLQRILSG</sequence>
<feature type="transmembrane region" description="Helical" evidence="1">
    <location>
        <begin position="92"/>
        <end position="112"/>
    </location>
</feature>
<reference evidence="3 4" key="1">
    <citation type="submission" date="2016-03" db="EMBL/GenBank/DDBJ databases">
        <title>Complete genome sequence of Thermococcus profundus strain DT5432.</title>
        <authorList>
            <person name="Oger P.M."/>
        </authorList>
    </citation>
    <scope>NUCLEOTIDE SEQUENCE [LARGE SCALE GENOMIC DNA]</scope>
    <source>
        <strain evidence="3 4">DT 5432</strain>
    </source>
</reference>
<accession>A0A2Z2MFW8</accession>
<keyword evidence="1" id="KW-1133">Transmembrane helix</keyword>
<dbReference type="OrthoDB" id="86165at2157"/>